<evidence type="ECO:0000313" key="2">
    <source>
        <dbReference type="Proteomes" id="UP000076738"/>
    </source>
</evidence>
<organism evidence="1 2">
    <name type="scientific">Calocera viscosa (strain TUFC12733)</name>
    <dbReference type="NCBI Taxonomy" id="1330018"/>
    <lineage>
        <taxon>Eukaryota</taxon>
        <taxon>Fungi</taxon>
        <taxon>Dikarya</taxon>
        <taxon>Basidiomycota</taxon>
        <taxon>Agaricomycotina</taxon>
        <taxon>Dacrymycetes</taxon>
        <taxon>Dacrymycetales</taxon>
        <taxon>Dacrymycetaceae</taxon>
        <taxon>Calocera</taxon>
    </lineage>
</organism>
<accession>A0A167HAP4</accession>
<dbReference type="EMBL" id="KV417323">
    <property type="protein sequence ID" value="KZO91424.1"/>
    <property type="molecule type" value="Genomic_DNA"/>
</dbReference>
<gene>
    <name evidence="1" type="ORF">CALVIDRAFT_345352</name>
</gene>
<dbReference type="AlphaFoldDB" id="A0A167HAP4"/>
<proteinExistence type="predicted"/>
<dbReference type="Proteomes" id="UP000076738">
    <property type="component" value="Unassembled WGS sequence"/>
</dbReference>
<keyword evidence="2" id="KW-1185">Reference proteome</keyword>
<reference evidence="1 2" key="1">
    <citation type="journal article" date="2016" name="Mol. Biol. Evol.">
        <title>Comparative Genomics of Early-Diverging Mushroom-Forming Fungi Provides Insights into the Origins of Lignocellulose Decay Capabilities.</title>
        <authorList>
            <person name="Nagy L.G."/>
            <person name="Riley R."/>
            <person name="Tritt A."/>
            <person name="Adam C."/>
            <person name="Daum C."/>
            <person name="Floudas D."/>
            <person name="Sun H."/>
            <person name="Yadav J.S."/>
            <person name="Pangilinan J."/>
            <person name="Larsson K.H."/>
            <person name="Matsuura K."/>
            <person name="Barry K."/>
            <person name="Labutti K."/>
            <person name="Kuo R."/>
            <person name="Ohm R.A."/>
            <person name="Bhattacharya S.S."/>
            <person name="Shirouzu T."/>
            <person name="Yoshinaga Y."/>
            <person name="Martin F.M."/>
            <person name="Grigoriev I.V."/>
            <person name="Hibbett D.S."/>
        </authorList>
    </citation>
    <scope>NUCLEOTIDE SEQUENCE [LARGE SCALE GENOMIC DNA]</scope>
    <source>
        <strain evidence="1 2">TUFC12733</strain>
    </source>
</reference>
<protein>
    <submittedName>
        <fullName evidence="1">Uncharacterized protein</fullName>
    </submittedName>
</protein>
<sequence>MSRCSVVRPLRPLALGQPRQRTHFARMTCLLPLRPGRAPERPRARRSAAYRNYVPARWQPIQHLRLIRLSRYKLRHLLCASAHSPSLPTMLFRRSSAVIGTHAPSVLNIDLVSVREAGNTTQRQDHLRRR</sequence>
<evidence type="ECO:0000313" key="1">
    <source>
        <dbReference type="EMBL" id="KZO91424.1"/>
    </source>
</evidence>
<name>A0A167HAP4_CALVF</name>